<comment type="caution">
    <text evidence="1">The sequence shown here is derived from an EMBL/GenBank/DDBJ whole genome shotgun (WGS) entry which is preliminary data.</text>
</comment>
<sequence>QKSIKYSQYLTSFCLRTHKTVAKIIFFIYPILRCIGGLPAKVTPLSLTHQENHKKSASYQQITTKSIVNYNY</sequence>
<evidence type="ECO:0000313" key="2">
    <source>
        <dbReference type="Proteomes" id="UP001196765"/>
    </source>
</evidence>
<proteinExistence type="predicted"/>
<dbReference type="AlphaFoldDB" id="A0AAW4NCG3"/>
<dbReference type="RefSeq" id="WP_217314677.1">
    <property type="nucleotide sequence ID" value="NZ_JAHOEA010000050.1"/>
</dbReference>
<reference evidence="1" key="1">
    <citation type="submission" date="2021-06" db="EMBL/GenBank/DDBJ databases">
        <title>Collection of gut derived symbiotic bacterial strains cultured from healthy donors.</title>
        <authorList>
            <person name="Lin H."/>
            <person name="Littmann E."/>
            <person name="Pamer E.G."/>
        </authorList>
    </citation>
    <scope>NUCLEOTIDE SEQUENCE</scope>
    <source>
        <strain evidence="1">MSK.21.74</strain>
    </source>
</reference>
<evidence type="ECO:0000313" key="1">
    <source>
        <dbReference type="EMBL" id="MBV3389264.1"/>
    </source>
</evidence>
<feature type="non-terminal residue" evidence="1">
    <location>
        <position position="1"/>
    </location>
</feature>
<accession>A0AAW4NCG3</accession>
<gene>
    <name evidence="1" type="ORF">KSW82_16215</name>
</gene>
<organism evidence="1 2">
    <name type="scientific">Segatella copri</name>
    <dbReference type="NCBI Taxonomy" id="165179"/>
    <lineage>
        <taxon>Bacteria</taxon>
        <taxon>Pseudomonadati</taxon>
        <taxon>Bacteroidota</taxon>
        <taxon>Bacteroidia</taxon>
        <taxon>Bacteroidales</taxon>
        <taxon>Prevotellaceae</taxon>
        <taxon>Segatella</taxon>
    </lineage>
</organism>
<protein>
    <submittedName>
        <fullName evidence="1">Uncharacterized protein</fullName>
    </submittedName>
</protein>
<dbReference type="EMBL" id="JAHOEI010000127">
    <property type="protein sequence ID" value="MBV3389264.1"/>
    <property type="molecule type" value="Genomic_DNA"/>
</dbReference>
<name>A0AAW4NCG3_9BACT</name>
<dbReference type="Proteomes" id="UP001196765">
    <property type="component" value="Unassembled WGS sequence"/>
</dbReference>